<dbReference type="EnsemblPlants" id="Solyc00g013110.1.1">
    <property type="protein sequence ID" value="Solyc00g013110.1.1.1.CDS"/>
    <property type="gene ID" value="Solyc00g013110.1"/>
</dbReference>
<sequence length="88" mass="10154">MGTLVGMLEASRQVGLMLALLPSHWLIQDILAKAPSLLSDIYRPLFLKYDNWVFETTAINEHLRLRFVNNRYSFCLTLTSNQVNYLHG</sequence>
<dbReference type="Gramene" id="Solyc00g013110.1.1">
    <property type="protein sequence ID" value="Solyc00g013110.1.1.1.CDS"/>
    <property type="gene ID" value="Solyc00g013110.1"/>
</dbReference>
<reference evidence="1" key="2">
    <citation type="submission" date="2019-04" db="UniProtKB">
        <authorList>
            <consortium name="EnsemblPlants"/>
        </authorList>
    </citation>
    <scope>IDENTIFICATION</scope>
    <source>
        <strain evidence="1">cv. Heinz 1706</strain>
    </source>
</reference>
<dbReference type="AlphaFoldDB" id="A0A494G8R4"/>
<dbReference type="InParanoid" id="A0A494G8R4"/>
<accession>A0A494G8R4</accession>
<evidence type="ECO:0000313" key="1">
    <source>
        <dbReference type="EnsemblPlants" id="Solyc00g013110.1.1.1.CDS"/>
    </source>
</evidence>
<evidence type="ECO:0000313" key="2">
    <source>
        <dbReference type="Proteomes" id="UP000004994"/>
    </source>
</evidence>
<organism evidence="1">
    <name type="scientific">Solanum lycopersicum</name>
    <name type="common">Tomato</name>
    <name type="synonym">Lycopersicon esculentum</name>
    <dbReference type="NCBI Taxonomy" id="4081"/>
    <lineage>
        <taxon>Eukaryota</taxon>
        <taxon>Viridiplantae</taxon>
        <taxon>Streptophyta</taxon>
        <taxon>Embryophyta</taxon>
        <taxon>Tracheophyta</taxon>
        <taxon>Spermatophyta</taxon>
        <taxon>Magnoliopsida</taxon>
        <taxon>eudicotyledons</taxon>
        <taxon>Gunneridae</taxon>
        <taxon>Pentapetalae</taxon>
        <taxon>asterids</taxon>
        <taxon>lamiids</taxon>
        <taxon>Solanales</taxon>
        <taxon>Solanaceae</taxon>
        <taxon>Solanoideae</taxon>
        <taxon>Solaneae</taxon>
        <taxon>Solanum</taxon>
        <taxon>Solanum subgen. Lycopersicon</taxon>
    </lineage>
</organism>
<protein>
    <submittedName>
        <fullName evidence="1">Uncharacterized protein</fullName>
    </submittedName>
</protein>
<name>A0A494G8R4_SOLLC</name>
<dbReference type="Proteomes" id="UP000004994">
    <property type="component" value="Unassembled WGS sequence"/>
</dbReference>
<dbReference type="PaxDb" id="4081-Solyc00g013110.1.1"/>
<proteinExistence type="predicted"/>
<keyword evidence="2" id="KW-1185">Reference proteome</keyword>
<reference evidence="1" key="1">
    <citation type="journal article" date="2012" name="Nature">
        <title>The tomato genome sequence provides insights into fleshy fruit evolution.</title>
        <authorList>
            <consortium name="Tomato Genome Consortium"/>
        </authorList>
    </citation>
    <scope>NUCLEOTIDE SEQUENCE [LARGE SCALE GENOMIC DNA]</scope>
    <source>
        <strain evidence="1">cv. Heinz 1706</strain>
    </source>
</reference>